<dbReference type="NCBIfam" id="TIGR01733">
    <property type="entry name" value="AA-adenyl-dom"/>
    <property type="match status" value="1"/>
</dbReference>
<dbReference type="Pfam" id="PF00501">
    <property type="entry name" value="AMP-binding"/>
    <property type="match status" value="1"/>
</dbReference>
<feature type="compositionally biased region" description="Pro residues" evidence="2">
    <location>
        <begin position="602"/>
        <end position="612"/>
    </location>
</feature>
<dbReference type="Gene3D" id="3.30.559.10">
    <property type="entry name" value="Chloramphenicol acetyltransferase-like domain"/>
    <property type="match status" value="1"/>
</dbReference>
<dbReference type="InterPro" id="IPR025110">
    <property type="entry name" value="AMP-bd_C"/>
</dbReference>
<dbReference type="InterPro" id="IPR045851">
    <property type="entry name" value="AMP-bd_C_sf"/>
</dbReference>
<dbReference type="PROSITE" id="PS50075">
    <property type="entry name" value="CARRIER"/>
    <property type="match status" value="1"/>
</dbReference>
<dbReference type="Pfam" id="PF13193">
    <property type="entry name" value="AMP-binding_C"/>
    <property type="match status" value="1"/>
</dbReference>
<organism evidence="4">
    <name type="scientific">Streptantibioticus silvisoli</name>
    <dbReference type="NCBI Taxonomy" id="2705255"/>
    <lineage>
        <taxon>Bacteria</taxon>
        <taxon>Bacillati</taxon>
        <taxon>Actinomycetota</taxon>
        <taxon>Actinomycetes</taxon>
        <taxon>Kitasatosporales</taxon>
        <taxon>Streptomycetaceae</taxon>
        <taxon>Streptantibioticus</taxon>
    </lineage>
</organism>
<dbReference type="GO" id="GO:0044550">
    <property type="term" value="P:secondary metabolite biosynthetic process"/>
    <property type="evidence" value="ECO:0007669"/>
    <property type="project" value="TreeGrafter"/>
</dbReference>
<feature type="region of interest" description="Disordered" evidence="2">
    <location>
        <begin position="953"/>
        <end position="976"/>
    </location>
</feature>
<dbReference type="Gene3D" id="1.10.1200.10">
    <property type="entry name" value="ACP-like"/>
    <property type="match status" value="1"/>
</dbReference>
<evidence type="ECO:0000256" key="1">
    <source>
        <dbReference type="ARBA" id="ARBA00001957"/>
    </source>
</evidence>
<dbReference type="PANTHER" id="PTHR45527:SF1">
    <property type="entry name" value="FATTY ACID SYNTHASE"/>
    <property type="match status" value="1"/>
</dbReference>
<evidence type="ECO:0000259" key="3">
    <source>
        <dbReference type="PROSITE" id="PS50075"/>
    </source>
</evidence>
<proteinExistence type="predicted"/>
<dbReference type="GO" id="GO:0003824">
    <property type="term" value="F:catalytic activity"/>
    <property type="evidence" value="ECO:0007669"/>
    <property type="project" value="InterPro"/>
</dbReference>
<dbReference type="GO" id="GO:0031177">
    <property type="term" value="F:phosphopantetheine binding"/>
    <property type="evidence" value="ECO:0007669"/>
    <property type="project" value="TreeGrafter"/>
</dbReference>
<dbReference type="Gene3D" id="3.30.559.30">
    <property type="entry name" value="Nonribosomal peptide synthetase, condensation domain"/>
    <property type="match status" value="1"/>
</dbReference>
<comment type="caution">
    <text evidence="4">The sequence shown here is derived from an EMBL/GenBank/DDBJ whole genome shotgun (WGS) entry which is preliminary data.</text>
</comment>
<dbReference type="Pfam" id="PF00668">
    <property type="entry name" value="Condensation"/>
    <property type="match status" value="1"/>
</dbReference>
<dbReference type="InterPro" id="IPR001242">
    <property type="entry name" value="Condensation_dom"/>
</dbReference>
<feature type="region of interest" description="Disordered" evidence="2">
    <location>
        <begin position="596"/>
        <end position="616"/>
    </location>
</feature>
<gene>
    <name evidence="4" type="ORF">POF50_016625</name>
</gene>
<dbReference type="CDD" id="cd05930">
    <property type="entry name" value="A_NRPS"/>
    <property type="match status" value="1"/>
</dbReference>
<dbReference type="GO" id="GO:0043041">
    <property type="term" value="P:amino acid activation for nonribosomal peptide biosynthetic process"/>
    <property type="evidence" value="ECO:0007669"/>
    <property type="project" value="TreeGrafter"/>
</dbReference>
<dbReference type="RefSeq" id="WP_271314691.1">
    <property type="nucleotide sequence ID" value="NZ_JABXJJ020000019.1"/>
</dbReference>
<dbReference type="InterPro" id="IPR010071">
    <property type="entry name" value="AA_adenyl_dom"/>
</dbReference>
<feature type="domain" description="Carrier" evidence="3">
    <location>
        <begin position="975"/>
        <end position="1049"/>
    </location>
</feature>
<dbReference type="Gene3D" id="3.40.50.980">
    <property type="match status" value="2"/>
</dbReference>
<dbReference type="InterPro" id="IPR023213">
    <property type="entry name" value="CAT-like_dom_sf"/>
</dbReference>
<name>A0AA90K9B3_9ACTN</name>
<feature type="region of interest" description="Disordered" evidence="2">
    <location>
        <begin position="1049"/>
        <end position="1088"/>
    </location>
</feature>
<dbReference type="Gene3D" id="2.30.38.10">
    <property type="entry name" value="Luciferase, Domain 3"/>
    <property type="match status" value="1"/>
</dbReference>
<dbReference type="InterPro" id="IPR009081">
    <property type="entry name" value="PP-bd_ACP"/>
</dbReference>
<dbReference type="PANTHER" id="PTHR45527">
    <property type="entry name" value="NONRIBOSOMAL PEPTIDE SYNTHETASE"/>
    <property type="match status" value="1"/>
</dbReference>
<accession>A0AA90K9B3</accession>
<feature type="compositionally biased region" description="Basic residues" evidence="2">
    <location>
        <begin position="1069"/>
        <end position="1088"/>
    </location>
</feature>
<dbReference type="Pfam" id="PF00550">
    <property type="entry name" value="PP-binding"/>
    <property type="match status" value="1"/>
</dbReference>
<evidence type="ECO:0000313" key="4">
    <source>
        <dbReference type="EMBL" id="MDI5970948.1"/>
    </source>
</evidence>
<dbReference type="InterPro" id="IPR036736">
    <property type="entry name" value="ACP-like_sf"/>
</dbReference>
<dbReference type="InterPro" id="IPR000873">
    <property type="entry name" value="AMP-dep_synth/lig_dom"/>
</dbReference>
<dbReference type="SUPFAM" id="SSF52777">
    <property type="entry name" value="CoA-dependent acyltransferases"/>
    <property type="match status" value="2"/>
</dbReference>
<dbReference type="GO" id="GO:0008610">
    <property type="term" value="P:lipid biosynthetic process"/>
    <property type="evidence" value="ECO:0007669"/>
    <property type="project" value="UniProtKB-ARBA"/>
</dbReference>
<reference evidence="4" key="1">
    <citation type="submission" date="2023-05" db="EMBL/GenBank/DDBJ databases">
        <title>Streptantibioticus silvisoli sp. nov., acidotolerant actinomycetes 1 from pine litter.</title>
        <authorList>
            <person name="Swiecimska M."/>
            <person name="Golinska P."/>
            <person name="Sangal V."/>
            <person name="Wachnowicz B."/>
            <person name="Goodfellow M."/>
        </authorList>
    </citation>
    <scope>NUCLEOTIDE SEQUENCE</scope>
    <source>
        <strain evidence="4">SL13</strain>
    </source>
</reference>
<dbReference type="CDD" id="cd19531">
    <property type="entry name" value="LCL_NRPS-like"/>
    <property type="match status" value="1"/>
</dbReference>
<dbReference type="EMBL" id="JABXJJ020000019">
    <property type="protein sequence ID" value="MDI5970948.1"/>
    <property type="molecule type" value="Genomic_DNA"/>
</dbReference>
<sequence>MTRSETAAGAADADLFPVSSAQARLLVAHGMHPDGAQYNVYAAFTVRGALDVPLLERCVDALVARHEALRTGIRIVDGRPAQAVLPAARVRVEVEDGVPVAAAAARLAAHAGRPFDLALAPLLRCAVLRVADGSHRLVLTSHHVVCDGWSMDLLLRELSADYRAGGPGTVAGPALQYADYAAWHGGRVAAGEFAGSVGFWREHLDGAPALTALPTDRPRTAARTADGGVERFTVPAGTVEELERVGRQAGATLFTTLFAAFSAFLGRLTGQDDLVVGTPVSGRERAELHGVVGMLVDTVALRADLGGDPAFRELVERTEARVRACRPHFDAPFESVVAALAPGRDLRHDPVFQVLFSLDDALELALDLPGAEVEELGLFLDDARFDLLLHLKHGPRGLEAYFSHRTELLSPVTVRRWAEGFTVFLADLARRPELPVGRAEILPPALRGTVLREWSHTPAGPREAVFTPVHERIARTARRRPHAPAVTGDGADLSYGELLERADALAARLRAYGAGPERVVGICRARGADTLVALLAVLRTGACYLPLDPGHPDARIAALVEGVAPVVLLTDAARAPRLRALAPALAVLDPYAPADANAPARPDGPPSEPAPTRPGQLAYTLYTSGSTGRPKAVAVTQRNLAHLVDAQRELLGLDADDRVPQYGSLTFDLSVWEIFATWVSGAVLCVAADHERLGSALLEFLGRQRVTKALLPPTALGTLPATAPAALPDLTTLISGGDVCPQRLGDAWAAGRRFLNAYGPTETTCCATVAEVTCGELPPIGRPVPGSRAYVLDRHLQPVLPGTTGEVYIGGDSPARGYSGDPAQTAGRFVADPHSPVPGARMYRTGDLAHHGPDGRLYFRHRDDNQLKHHGVRVEAAEIESVLVLHDDVGQAAVAVQPDARGEQRLTAHLVAAPGRTVEPGPLRRWLADRLPPSHLPELLNPVAALPLNSSGKVDRAALPTPPAPADDRPVPGTRGRTATQDRVAAVWADVLGLPGVGVHDNFFDLGGSSVRLLAVHAALVVDRPGLRMVDLFRHPTVATLAGHLDGARPAADDAREAPAGRPPAAAAGRRRVQERRARLAHVKHLGE</sequence>
<protein>
    <submittedName>
        <fullName evidence="4">Amino acid adenylation domain-containing protein</fullName>
    </submittedName>
</protein>
<dbReference type="SUPFAM" id="SSF47336">
    <property type="entry name" value="ACP-like"/>
    <property type="match status" value="1"/>
</dbReference>
<dbReference type="GO" id="GO:0005737">
    <property type="term" value="C:cytoplasm"/>
    <property type="evidence" value="ECO:0007669"/>
    <property type="project" value="TreeGrafter"/>
</dbReference>
<comment type="cofactor">
    <cofactor evidence="1">
        <name>pantetheine 4'-phosphate</name>
        <dbReference type="ChEBI" id="CHEBI:47942"/>
    </cofactor>
</comment>
<dbReference type="Gene3D" id="3.30.300.30">
    <property type="match status" value="1"/>
</dbReference>
<dbReference type="SUPFAM" id="SSF56801">
    <property type="entry name" value="Acetyl-CoA synthetase-like"/>
    <property type="match status" value="1"/>
</dbReference>
<dbReference type="AlphaFoldDB" id="A0AA90K9B3"/>
<evidence type="ECO:0000256" key="2">
    <source>
        <dbReference type="SAM" id="MobiDB-lite"/>
    </source>
</evidence>